<dbReference type="InterPro" id="IPR052895">
    <property type="entry name" value="HetReg/Transcr_Mod"/>
</dbReference>
<evidence type="ECO:0000259" key="1">
    <source>
        <dbReference type="Pfam" id="PF06985"/>
    </source>
</evidence>
<gene>
    <name evidence="2" type="ORF">LTR77_004770</name>
</gene>
<accession>A0AAV9PAQ8</accession>
<dbReference type="EMBL" id="JAVRRT010000007">
    <property type="protein sequence ID" value="KAK5170185.1"/>
    <property type="molecule type" value="Genomic_DNA"/>
</dbReference>
<keyword evidence="3" id="KW-1185">Reference proteome</keyword>
<dbReference type="PANTHER" id="PTHR24148:SF82">
    <property type="entry name" value="HETEROKARYON INCOMPATIBILITY DOMAIN-CONTAINING PROTEIN"/>
    <property type="match status" value="1"/>
</dbReference>
<dbReference type="GeneID" id="89926115"/>
<dbReference type="Proteomes" id="UP001337655">
    <property type="component" value="Unassembled WGS sequence"/>
</dbReference>
<dbReference type="AlphaFoldDB" id="A0AAV9PAQ8"/>
<proteinExistence type="predicted"/>
<feature type="domain" description="Heterokaryon incompatibility" evidence="1">
    <location>
        <begin position="62"/>
        <end position="200"/>
    </location>
</feature>
<dbReference type="PANTHER" id="PTHR24148">
    <property type="entry name" value="ANKYRIN REPEAT DOMAIN-CONTAINING PROTEIN 39 HOMOLOG-RELATED"/>
    <property type="match status" value="1"/>
</dbReference>
<dbReference type="RefSeq" id="XP_064659383.1">
    <property type="nucleotide sequence ID" value="XM_064802022.1"/>
</dbReference>
<evidence type="ECO:0000313" key="3">
    <source>
        <dbReference type="Proteomes" id="UP001337655"/>
    </source>
</evidence>
<protein>
    <recommendedName>
        <fullName evidence="1">Heterokaryon incompatibility domain-containing protein</fullName>
    </recommendedName>
</protein>
<dbReference type="Pfam" id="PF06985">
    <property type="entry name" value="HET"/>
    <property type="match status" value="1"/>
</dbReference>
<reference evidence="2 3" key="1">
    <citation type="submission" date="2023-08" db="EMBL/GenBank/DDBJ databases">
        <title>Black Yeasts Isolated from many extreme environments.</title>
        <authorList>
            <person name="Coleine C."/>
            <person name="Stajich J.E."/>
            <person name="Selbmann L."/>
        </authorList>
    </citation>
    <scope>NUCLEOTIDE SEQUENCE [LARGE SCALE GENOMIC DNA]</scope>
    <source>
        <strain evidence="2 3">CCFEE 5935</strain>
    </source>
</reference>
<name>A0AAV9PAQ8_9PEZI</name>
<evidence type="ECO:0000313" key="2">
    <source>
        <dbReference type="EMBL" id="KAK5170185.1"/>
    </source>
</evidence>
<comment type="caution">
    <text evidence="2">The sequence shown here is derived from an EMBL/GenBank/DDBJ whole genome shotgun (WGS) entry which is preliminary data.</text>
</comment>
<dbReference type="InterPro" id="IPR010730">
    <property type="entry name" value="HET"/>
</dbReference>
<organism evidence="2 3">
    <name type="scientific">Saxophila tyrrhenica</name>
    <dbReference type="NCBI Taxonomy" id="1690608"/>
    <lineage>
        <taxon>Eukaryota</taxon>
        <taxon>Fungi</taxon>
        <taxon>Dikarya</taxon>
        <taxon>Ascomycota</taxon>
        <taxon>Pezizomycotina</taxon>
        <taxon>Dothideomycetes</taxon>
        <taxon>Dothideomycetidae</taxon>
        <taxon>Mycosphaerellales</taxon>
        <taxon>Extremaceae</taxon>
        <taxon>Saxophila</taxon>
    </lineage>
</organism>
<sequence>MANSILLSRSPQHKTFSATANVYAPLNDAKTGIRVLELQPGQWHEELRGTLRIVSLKTNPLYEALSYTWGAQTQSGPREPSRGGRTLINDNLYYALRRLRWRAAVRTLWIDALCINQQNDDEKGHQVAIMGKIYRLATTVFVWLGEYPNAQAKDERDTLTPHWGRFSRLNSRGKKFAELLDSTLQHAQPKWHDRAWIVQEFVLARRAIFCFGPISFPFDKLYLQDLTERLPRQMDHLLAFFYRISDMVKLEIGIRNNGVQSIHDVVLYTSTASCKNPSDKVYSVLSLIDPKEASMMPVDYRLSPVQVFARATYAAIVVQRTFAILELIGFKNTSVHRQSSWTVDFTSEQDSMDGQLHIYLKQGIDWSAERYSIHQCVSLSADARYLTVTGYTLSKIGSVLPLPNASLNASGDTAVQFAAHLSSLLQSTFHHHYSTSAHIPDARSVLTKDNFLVGGSKTQILTIMNAALAIWEGLTNPSSQRTPYWQLSRNQKYAQETSAAGGEPGFVLSYAKFVSGGAMVFALSGGLIGVAPATVEPGDRVVLVIGSRLPVVLRRAAGGYWVFRGFVWVHGLVGGGFMEQIMRGRVGEERFLLC</sequence>